<sequence>MPLLSEASHGVAGSGVSGRRGGRIRHQQQTGVAGSGVGSRRGGRIRRQHLFPRRIRVDSGNGTAAA</sequence>
<dbReference type="EnsemblPlants" id="OGLUM04G11020.1">
    <property type="protein sequence ID" value="OGLUM04G11020.1"/>
    <property type="gene ID" value="OGLUM04G11020"/>
</dbReference>
<reference evidence="2" key="2">
    <citation type="submission" date="2018-05" db="EMBL/GenBank/DDBJ databases">
        <title>OgluRS3 (Oryza glumaepatula Reference Sequence Version 3).</title>
        <authorList>
            <person name="Zhang J."/>
            <person name="Kudrna D."/>
            <person name="Lee S."/>
            <person name="Talag J."/>
            <person name="Welchert J."/>
            <person name="Wing R.A."/>
        </authorList>
    </citation>
    <scope>NUCLEOTIDE SEQUENCE [LARGE SCALE GENOMIC DNA]</scope>
</reference>
<reference evidence="2" key="1">
    <citation type="submission" date="2015-04" db="UniProtKB">
        <authorList>
            <consortium name="EnsemblPlants"/>
        </authorList>
    </citation>
    <scope>IDENTIFICATION</scope>
</reference>
<accession>A0A0D9ZKA4</accession>
<dbReference type="Proteomes" id="UP000026961">
    <property type="component" value="Chromosome 4"/>
</dbReference>
<dbReference type="AlphaFoldDB" id="A0A0D9ZKA4"/>
<dbReference type="HOGENOM" id="CLU_2835312_0_0_1"/>
<feature type="compositionally biased region" description="Basic residues" evidence="1">
    <location>
        <begin position="41"/>
        <end position="54"/>
    </location>
</feature>
<name>A0A0D9ZKA4_9ORYZ</name>
<evidence type="ECO:0000256" key="1">
    <source>
        <dbReference type="SAM" id="MobiDB-lite"/>
    </source>
</evidence>
<protein>
    <submittedName>
        <fullName evidence="2">Uncharacterized protein</fullName>
    </submittedName>
</protein>
<evidence type="ECO:0000313" key="3">
    <source>
        <dbReference type="Proteomes" id="UP000026961"/>
    </source>
</evidence>
<dbReference type="Gramene" id="OGLUM04G11020.1">
    <property type="protein sequence ID" value="OGLUM04G11020.1"/>
    <property type="gene ID" value="OGLUM04G11020"/>
</dbReference>
<evidence type="ECO:0000313" key="2">
    <source>
        <dbReference type="EnsemblPlants" id="OGLUM04G11020.1"/>
    </source>
</evidence>
<feature type="compositionally biased region" description="Low complexity" evidence="1">
    <location>
        <begin position="1"/>
        <end position="11"/>
    </location>
</feature>
<feature type="region of interest" description="Disordered" evidence="1">
    <location>
        <begin position="1"/>
        <end position="66"/>
    </location>
</feature>
<keyword evidence="3" id="KW-1185">Reference proteome</keyword>
<organism evidence="2">
    <name type="scientific">Oryza glumipatula</name>
    <dbReference type="NCBI Taxonomy" id="40148"/>
    <lineage>
        <taxon>Eukaryota</taxon>
        <taxon>Viridiplantae</taxon>
        <taxon>Streptophyta</taxon>
        <taxon>Embryophyta</taxon>
        <taxon>Tracheophyta</taxon>
        <taxon>Spermatophyta</taxon>
        <taxon>Magnoliopsida</taxon>
        <taxon>Liliopsida</taxon>
        <taxon>Poales</taxon>
        <taxon>Poaceae</taxon>
        <taxon>BOP clade</taxon>
        <taxon>Oryzoideae</taxon>
        <taxon>Oryzeae</taxon>
        <taxon>Oryzinae</taxon>
        <taxon>Oryza</taxon>
    </lineage>
</organism>
<proteinExistence type="predicted"/>